<feature type="region of interest" description="Disordered" evidence="1">
    <location>
        <begin position="39"/>
        <end position="72"/>
    </location>
</feature>
<dbReference type="Proteomes" id="UP000050525">
    <property type="component" value="Unassembled WGS sequence"/>
</dbReference>
<protein>
    <submittedName>
        <fullName evidence="2">Uncharacterized protein</fullName>
    </submittedName>
</protein>
<dbReference type="AlphaFoldDB" id="A0A151MBY6"/>
<reference evidence="2 3" key="1">
    <citation type="journal article" date="2012" name="Genome Biol.">
        <title>Sequencing three crocodilian genomes to illuminate the evolution of archosaurs and amniotes.</title>
        <authorList>
            <person name="St John J.A."/>
            <person name="Braun E.L."/>
            <person name="Isberg S.R."/>
            <person name="Miles L.G."/>
            <person name="Chong A.Y."/>
            <person name="Gongora J."/>
            <person name="Dalzell P."/>
            <person name="Moran C."/>
            <person name="Bed'hom B."/>
            <person name="Abzhanov A."/>
            <person name="Burgess S.C."/>
            <person name="Cooksey A.M."/>
            <person name="Castoe T.A."/>
            <person name="Crawford N.G."/>
            <person name="Densmore L.D."/>
            <person name="Drew J.C."/>
            <person name="Edwards S.V."/>
            <person name="Faircloth B.C."/>
            <person name="Fujita M.K."/>
            <person name="Greenwold M.J."/>
            <person name="Hoffmann F.G."/>
            <person name="Howard J.M."/>
            <person name="Iguchi T."/>
            <person name="Janes D.E."/>
            <person name="Khan S.Y."/>
            <person name="Kohno S."/>
            <person name="de Koning A.J."/>
            <person name="Lance S.L."/>
            <person name="McCarthy F.M."/>
            <person name="McCormack J.E."/>
            <person name="Merchant M.E."/>
            <person name="Peterson D.G."/>
            <person name="Pollock D.D."/>
            <person name="Pourmand N."/>
            <person name="Raney B.J."/>
            <person name="Roessler K.A."/>
            <person name="Sanford J.R."/>
            <person name="Sawyer R.H."/>
            <person name="Schmidt C.J."/>
            <person name="Triplett E.W."/>
            <person name="Tuberville T.D."/>
            <person name="Venegas-Anaya M."/>
            <person name="Howard J.T."/>
            <person name="Jarvis E.D."/>
            <person name="Guillette L.J.Jr."/>
            <person name="Glenn T.C."/>
            <person name="Green R.E."/>
            <person name="Ray D.A."/>
        </authorList>
    </citation>
    <scope>NUCLEOTIDE SEQUENCE [LARGE SCALE GENOMIC DNA]</scope>
    <source>
        <strain evidence="2">KSC_2009_1</strain>
    </source>
</reference>
<evidence type="ECO:0000313" key="2">
    <source>
        <dbReference type="EMBL" id="KYO22025.1"/>
    </source>
</evidence>
<evidence type="ECO:0000313" key="3">
    <source>
        <dbReference type="Proteomes" id="UP000050525"/>
    </source>
</evidence>
<sequence>MEAALATQCLAPGHACRKSMQDSSKTPYSRHPYWAPAQEEKAPSLHLSVTQADRKHPSGKGWHVGEEKPHRRHANKVALGHTGTTDHHLLRYLMLRPVQPLAPITSHLLCSVFNLNHSPEASAWHETKKICYQTEEEQKDMERKKGNWR</sequence>
<name>A0A151MBY6_ALLMI</name>
<proteinExistence type="predicted"/>
<comment type="caution">
    <text evidence="2">The sequence shown here is derived from an EMBL/GenBank/DDBJ whole genome shotgun (WGS) entry which is preliminary data.</text>
</comment>
<accession>A0A151MBY6</accession>
<organism evidence="2 3">
    <name type="scientific">Alligator mississippiensis</name>
    <name type="common">American alligator</name>
    <dbReference type="NCBI Taxonomy" id="8496"/>
    <lineage>
        <taxon>Eukaryota</taxon>
        <taxon>Metazoa</taxon>
        <taxon>Chordata</taxon>
        <taxon>Craniata</taxon>
        <taxon>Vertebrata</taxon>
        <taxon>Euteleostomi</taxon>
        <taxon>Archelosauria</taxon>
        <taxon>Archosauria</taxon>
        <taxon>Crocodylia</taxon>
        <taxon>Alligatoridae</taxon>
        <taxon>Alligatorinae</taxon>
        <taxon>Alligator</taxon>
    </lineage>
</organism>
<keyword evidence="3" id="KW-1185">Reference proteome</keyword>
<dbReference type="EMBL" id="AKHW03006283">
    <property type="protein sequence ID" value="KYO22025.1"/>
    <property type="molecule type" value="Genomic_DNA"/>
</dbReference>
<gene>
    <name evidence="2" type="ORF">Y1Q_0000653</name>
</gene>
<evidence type="ECO:0000256" key="1">
    <source>
        <dbReference type="SAM" id="MobiDB-lite"/>
    </source>
</evidence>